<comment type="caution">
    <text evidence="2">The sequence shown here is derived from an EMBL/GenBank/DDBJ whole genome shotgun (WGS) entry which is preliminary data.</text>
</comment>
<sequence>MEHQTRTRKYQASPNRKNQTRKTTNTFAWSSSPLPLPSPPHGTAGLCFFFAGFLPSPGASSPLPLPSPPHGTAGLCFFFAGLPSSCSLCSSLLGFTFFETLLRGSSSGFGLFMEIKCETLDFAETLSQNRVPLSRFVRYQITFNP</sequence>
<gene>
    <name evidence="2" type="ORF">SO802_020784</name>
</gene>
<accession>A0AAW2CDI5</accession>
<evidence type="ECO:0000256" key="1">
    <source>
        <dbReference type="SAM" id="MobiDB-lite"/>
    </source>
</evidence>
<feature type="compositionally biased region" description="Low complexity" evidence="1">
    <location>
        <begin position="15"/>
        <end position="24"/>
    </location>
</feature>
<evidence type="ECO:0000313" key="3">
    <source>
        <dbReference type="Proteomes" id="UP001459277"/>
    </source>
</evidence>
<dbReference type="AlphaFoldDB" id="A0AAW2CDI5"/>
<protein>
    <submittedName>
        <fullName evidence="2">Uncharacterized protein</fullName>
    </submittedName>
</protein>
<dbReference type="Proteomes" id="UP001459277">
    <property type="component" value="Unassembled WGS sequence"/>
</dbReference>
<proteinExistence type="predicted"/>
<reference evidence="2 3" key="1">
    <citation type="submission" date="2024-01" db="EMBL/GenBank/DDBJ databases">
        <title>A telomere-to-telomere, gap-free genome of sweet tea (Lithocarpus litseifolius).</title>
        <authorList>
            <person name="Zhou J."/>
        </authorList>
    </citation>
    <scope>NUCLEOTIDE SEQUENCE [LARGE SCALE GENOMIC DNA]</scope>
    <source>
        <strain evidence="2">Zhou-2022a</strain>
        <tissue evidence="2">Leaf</tissue>
    </source>
</reference>
<dbReference type="EMBL" id="JAZDWU010000007">
    <property type="protein sequence ID" value="KAK9996098.1"/>
    <property type="molecule type" value="Genomic_DNA"/>
</dbReference>
<feature type="region of interest" description="Disordered" evidence="1">
    <location>
        <begin position="1"/>
        <end position="24"/>
    </location>
</feature>
<name>A0AAW2CDI5_9ROSI</name>
<keyword evidence="3" id="KW-1185">Reference proteome</keyword>
<organism evidence="2 3">
    <name type="scientific">Lithocarpus litseifolius</name>
    <dbReference type="NCBI Taxonomy" id="425828"/>
    <lineage>
        <taxon>Eukaryota</taxon>
        <taxon>Viridiplantae</taxon>
        <taxon>Streptophyta</taxon>
        <taxon>Embryophyta</taxon>
        <taxon>Tracheophyta</taxon>
        <taxon>Spermatophyta</taxon>
        <taxon>Magnoliopsida</taxon>
        <taxon>eudicotyledons</taxon>
        <taxon>Gunneridae</taxon>
        <taxon>Pentapetalae</taxon>
        <taxon>rosids</taxon>
        <taxon>fabids</taxon>
        <taxon>Fagales</taxon>
        <taxon>Fagaceae</taxon>
        <taxon>Lithocarpus</taxon>
    </lineage>
</organism>
<evidence type="ECO:0000313" key="2">
    <source>
        <dbReference type="EMBL" id="KAK9996098.1"/>
    </source>
</evidence>